<name>A0A9X2C339_9BURK</name>
<evidence type="ECO:0000313" key="2">
    <source>
        <dbReference type="Proteomes" id="UP001139353"/>
    </source>
</evidence>
<evidence type="ECO:0000313" key="1">
    <source>
        <dbReference type="EMBL" id="MCK9689566.1"/>
    </source>
</evidence>
<gene>
    <name evidence="1" type="ORF">LPC04_27935</name>
</gene>
<dbReference type="Pfam" id="PF14334">
    <property type="entry name" value="DUF4390"/>
    <property type="match status" value="1"/>
</dbReference>
<sequence>MALAQDARRVLAAAFLAAVCLAGGLGFAPRALAQGVELPTIVAKRQDGGVVLDFAANLTLSKAVEEGLRHGVPVYFVAEASVKRPRWYWRDERVSRVSRSWRLSYQPLTSAWRVSLGAFSQSYPSLEEALTTITRIAHWRIADSGVDATDRYYVDFQFYLDSSQLPPAMRLDISAQSEWKLGVERTFPVE</sequence>
<keyword evidence="2" id="KW-1185">Reference proteome</keyword>
<organism evidence="1 2">
    <name type="scientific">Scleromatobacter humisilvae</name>
    <dbReference type="NCBI Taxonomy" id="2897159"/>
    <lineage>
        <taxon>Bacteria</taxon>
        <taxon>Pseudomonadati</taxon>
        <taxon>Pseudomonadota</taxon>
        <taxon>Betaproteobacteria</taxon>
        <taxon>Burkholderiales</taxon>
        <taxon>Sphaerotilaceae</taxon>
        <taxon>Scleromatobacter</taxon>
    </lineage>
</organism>
<dbReference type="Proteomes" id="UP001139353">
    <property type="component" value="Unassembled WGS sequence"/>
</dbReference>
<proteinExistence type="predicted"/>
<dbReference type="RefSeq" id="WP_275685618.1">
    <property type="nucleotide sequence ID" value="NZ_JAJLJH010000016.1"/>
</dbReference>
<dbReference type="InterPro" id="IPR025500">
    <property type="entry name" value="DUF4390"/>
</dbReference>
<dbReference type="AlphaFoldDB" id="A0A9X2C339"/>
<comment type="caution">
    <text evidence="1">The sequence shown here is derived from an EMBL/GenBank/DDBJ whole genome shotgun (WGS) entry which is preliminary data.</text>
</comment>
<protein>
    <submittedName>
        <fullName evidence="1">DUF4390 domain-containing protein</fullName>
    </submittedName>
</protein>
<dbReference type="EMBL" id="JAJLJH010000016">
    <property type="protein sequence ID" value="MCK9689566.1"/>
    <property type="molecule type" value="Genomic_DNA"/>
</dbReference>
<reference evidence="1" key="1">
    <citation type="submission" date="2021-11" db="EMBL/GenBank/DDBJ databases">
        <title>BS-T2-15 a new species belonging to the Comamonadaceae family isolated from the soil of a French oak forest.</title>
        <authorList>
            <person name="Mieszkin S."/>
            <person name="Alain K."/>
        </authorList>
    </citation>
    <scope>NUCLEOTIDE SEQUENCE</scope>
    <source>
        <strain evidence="1">BS-T2-15</strain>
    </source>
</reference>
<accession>A0A9X2C339</accession>